<reference evidence="8" key="1">
    <citation type="submission" date="2018-08" db="EMBL/GenBank/DDBJ databases">
        <authorList>
            <person name="Cornetti L."/>
        </authorList>
    </citation>
    <scope>NUCLEOTIDE SEQUENCE</scope>
    <source>
        <strain evidence="8">OM-SAIQ-clone2</strain>
    </source>
</reference>
<keyword evidence="3" id="KW-0496">Mitochondrion</keyword>
<comment type="subcellular location">
    <subcellularLocation>
        <location evidence="1">Mitochondrion</location>
    </subcellularLocation>
</comment>
<dbReference type="GO" id="GO:0051082">
    <property type="term" value="F:unfolded protein binding"/>
    <property type="evidence" value="ECO:0007669"/>
    <property type="project" value="TreeGrafter"/>
</dbReference>
<sequence>MFYELDRKGGGGYEKKGPKTPIKQTVREGLKELKNEIRNWTNEVKESIEFDPLASLPLPGEVDTQWTFNEHTNFDDWVVSSDSDHNEGYSTCSLGLSPTGKGLFTGNLSTQLVKDGKVKRAGYCNMKSIRPMKSFKRDSFHDWSCYTHLVLRVRGDGRSYLLNLGAAGYFDVNWHDQFHFALFTRGGPHWQISKIPFSKFYLTSKGRIQDMQEPVPLKRITSFGITAGDKINGPFRLEIDYVGLEFDPSHTEISAYEQYRTPYFYAGY</sequence>
<proteinExistence type="evidence at transcript level"/>
<name>A0A4Y7NPC3_9CRUS</name>
<dbReference type="GO" id="GO:0006120">
    <property type="term" value="P:mitochondrial electron transport, NADH to ubiquinone"/>
    <property type="evidence" value="ECO:0007669"/>
    <property type="project" value="TreeGrafter"/>
</dbReference>
<dbReference type="EMBL" id="LR024725">
    <property type="protein sequence ID" value="SVE94344.1"/>
    <property type="molecule type" value="mRNA"/>
</dbReference>
<dbReference type="SUPFAM" id="SSF49785">
    <property type="entry name" value="Galactose-binding domain-like"/>
    <property type="match status" value="1"/>
</dbReference>
<dbReference type="AlphaFoldDB" id="A0A4Y7NPC3"/>
<protein>
    <submittedName>
        <fullName evidence="8">EOG090X091L</fullName>
    </submittedName>
</protein>
<keyword evidence="5" id="KW-0175">Coiled coil</keyword>
<dbReference type="GO" id="GO:0005739">
    <property type="term" value="C:mitochondrion"/>
    <property type="evidence" value="ECO:0007669"/>
    <property type="project" value="UniProtKB-SubCell"/>
</dbReference>
<evidence type="ECO:0000256" key="5">
    <source>
        <dbReference type="SAM" id="Coils"/>
    </source>
</evidence>
<feature type="region of interest" description="Disordered" evidence="6">
    <location>
        <begin position="1"/>
        <end position="20"/>
    </location>
</feature>
<evidence type="ECO:0000256" key="3">
    <source>
        <dbReference type="ARBA" id="ARBA00023128"/>
    </source>
</evidence>
<evidence type="ECO:0000256" key="4">
    <source>
        <dbReference type="ARBA" id="ARBA00023186"/>
    </source>
</evidence>
<evidence type="ECO:0000256" key="2">
    <source>
        <dbReference type="ARBA" id="ARBA00007884"/>
    </source>
</evidence>
<evidence type="ECO:0000256" key="6">
    <source>
        <dbReference type="SAM" id="MobiDB-lite"/>
    </source>
</evidence>
<dbReference type="InterPro" id="IPR013857">
    <property type="entry name" value="NADH-UbQ_OxRdtase-assoc_prot30"/>
</dbReference>
<dbReference type="PANTHER" id="PTHR13194:SF18">
    <property type="entry name" value="COMPLEX I INTERMEDIATE-ASSOCIATED PROTEIN 30, MITOCHONDRIAL"/>
    <property type="match status" value="1"/>
</dbReference>
<feature type="domain" description="NADH:ubiquinone oxidoreductase intermediate-associated protein 30" evidence="7">
    <location>
        <begin position="66"/>
        <end position="239"/>
    </location>
</feature>
<evidence type="ECO:0000313" key="8">
    <source>
        <dbReference type="EMBL" id="SVE94344.1"/>
    </source>
</evidence>
<comment type="similarity">
    <text evidence="2">Belongs to the CIA30 family.</text>
</comment>
<accession>A0A4Y7NPC3</accession>
<evidence type="ECO:0000259" key="7">
    <source>
        <dbReference type="Pfam" id="PF08547"/>
    </source>
</evidence>
<keyword evidence="4" id="KW-0143">Chaperone</keyword>
<organism evidence="8">
    <name type="scientific">Simocephalus serrulatus</name>
    <dbReference type="NCBI Taxonomy" id="117539"/>
    <lineage>
        <taxon>Eukaryota</taxon>
        <taxon>Metazoa</taxon>
        <taxon>Ecdysozoa</taxon>
        <taxon>Arthropoda</taxon>
        <taxon>Crustacea</taxon>
        <taxon>Branchiopoda</taxon>
        <taxon>Diplostraca</taxon>
        <taxon>Cladocera</taxon>
        <taxon>Anomopoda</taxon>
        <taxon>Daphniidae</taxon>
        <taxon>Simocephalus</taxon>
    </lineage>
</organism>
<dbReference type="GO" id="GO:0032981">
    <property type="term" value="P:mitochondrial respiratory chain complex I assembly"/>
    <property type="evidence" value="ECO:0007669"/>
    <property type="project" value="TreeGrafter"/>
</dbReference>
<dbReference type="InterPro" id="IPR039131">
    <property type="entry name" value="NDUFAF1"/>
</dbReference>
<feature type="compositionally biased region" description="Basic and acidic residues" evidence="6">
    <location>
        <begin position="1"/>
        <end position="17"/>
    </location>
</feature>
<dbReference type="PANTHER" id="PTHR13194">
    <property type="entry name" value="COMPLEX I INTERMEDIATE-ASSOCIATED PROTEIN 30"/>
    <property type="match status" value="1"/>
</dbReference>
<dbReference type="InterPro" id="IPR008979">
    <property type="entry name" value="Galactose-bd-like_sf"/>
</dbReference>
<feature type="coiled-coil region" evidence="5">
    <location>
        <begin position="23"/>
        <end position="50"/>
    </location>
</feature>
<dbReference type="Pfam" id="PF08547">
    <property type="entry name" value="CIA30"/>
    <property type="match status" value="1"/>
</dbReference>
<evidence type="ECO:0000256" key="1">
    <source>
        <dbReference type="ARBA" id="ARBA00004173"/>
    </source>
</evidence>
<gene>
    <name evidence="8" type="primary">EOG090X091L</name>
</gene>